<reference evidence="1" key="1">
    <citation type="journal article" date="2019" name="bioRxiv">
        <title>The Genome of the Zebra Mussel, Dreissena polymorpha: A Resource for Invasive Species Research.</title>
        <authorList>
            <person name="McCartney M.A."/>
            <person name="Auch B."/>
            <person name="Kono T."/>
            <person name="Mallez S."/>
            <person name="Zhang Y."/>
            <person name="Obille A."/>
            <person name="Becker A."/>
            <person name="Abrahante J.E."/>
            <person name="Garbe J."/>
            <person name="Badalamenti J.P."/>
            <person name="Herman A."/>
            <person name="Mangelson H."/>
            <person name="Liachko I."/>
            <person name="Sullivan S."/>
            <person name="Sone E.D."/>
            <person name="Koren S."/>
            <person name="Silverstein K.A.T."/>
            <person name="Beckman K.B."/>
            <person name="Gohl D.M."/>
        </authorList>
    </citation>
    <scope>NUCLEOTIDE SEQUENCE</scope>
    <source>
        <strain evidence="1">Duluth1</strain>
        <tissue evidence="1">Whole animal</tissue>
    </source>
</reference>
<accession>A0A9D3YFG0</accession>
<protein>
    <submittedName>
        <fullName evidence="1">Uncharacterized protein</fullName>
    </submittedName>
</protein>
<keyword evidence="2" id="KW-1185">Reference proteome</keyword>
<gene>
    <name evidence="1" type="ORF">DPMN_074672</name>
</gene>
<reference evidence="1" key="2">
    <citation type="submission" date="2020-11" db="EMBL/GenBank/DDBJ databases">
        <authorList>
            <person name="McCartney M.A."/>
            <person name="Auch B."/>
            <person name="Kono T."/>
            <person name="Mallez S."/>
            <person name="Becker A."/>
            <person name="Gohl D.M."/>
            <person name="Silverstein K.A.T."/>
            <person name="Koren S."/>
            <person name="Bechman K.B."/>
            <person name="Herman A."/>
            <person name="Abrahante J.E."/>
            <person name="Garbe J."/>
        </authorList>
    </citation>
    <scope>NUCLEOTIDE SEQUENCE</scope>
    <source>
        <strain evidence="1">Duluth1</strain>
        <tissue evidence="1">Whole animal</tissue>
    </source>
</reference>
<name>A0A9D3YFG0_DREPO</name>
<dbReference type="AlphaFoldDB" id="A0A9D3YFG0"/>
<organism evidence="1 2">
    <name type="scientific">Dreissena polymorpha</name>
    <name type="common">Zebra mussel</name>
    <name type="synonym">Mytilus polymorpha</name>
    <dbReference type="NCBI Taxonomy" id="45954"/>
    <lineage>
        <taxon>Eukaryota</taxon>
        <taxon>Metazoa</taxon>
        <taxon>Spiralia</taxon>
        <taxon>Lophotrochozoa</taxon>
        <taxon>Mollusca</taxon>
        <taxon>Bivalvia</taxon>
        <taxon>Autobranchia</taxon>
        <taxon>Heteroconchia</taxon>
        <taxon>Euheterodonta</taxon>
        <taxon>Imparidentia</taxon>
        <taxon>Neoheterodontei</taxon>
        <taxon>Myida</taxon>
        <taxon>Dreissenoidea</taxon>
        <taxon>Dreissenidae</taxon>
        <taxon>Dreissena</taxon>
    </lineage>
</organism>
<evidence type="ECO:0000313" key="1">
    <source>
        <dbReference type="EMBL" id="KAH3699712.1"/>
    </source>
</evidence>
<dbReference type="Proteomes" id="UP000828390">
    <property type="component" value="Unassembled WGS sequence"/>
</dbReference>
<dbReference type="EMBL" id="JAIWYP010000015">
    <property type="protein sequence ID" value="KAH3699712.1"/>
    <property type="molecule type" value="Genomic_DNA"/>
</dbReference>
<comment type="caution">
    <text evidence="1">The sequence shown here is derived from an EMBL/GenBank/DDBJ whole genome shotgun (WGS) entry which is preliminary data.</text>
</comment>
<proteinExistence type="predicted"/>
<sequence length="84" mass="9392">MRKIFTDDHFLKALSNRNSSTFLLFSEILNNLSSLPLCNLFLRQVLIRFCLHNPRSQSTVLTGANNNLSAASAAAGYMLFLDGR</sequence>
<evidence type="ECO:0000313" key="2">
    <source>
        <dbReference type="Proteomes" id="UP000828390"/>
    </source>
</evidence>